<dbReference type="Proteomes" id="UP000184386">
    <property type="component" value="Unassembled WGS sequence"/>
</dbReference>
<accession>A0A1M6VSS5</accession>
<keyword evidence="2" id="KW-1185">Reference proteome</keyword>
<evidence type="ECO:0000313" key="2">
    <source>
        <dbReference type="Proteomes" id="UP000184386"/>
    </source>
</evidence>
<sequence>MINALISVFLRWLVRQRSIIICILLGRMSWKMCVHIGKTTKLDWLEIELDSKTGSKKRYIKITGPNKEVSYQKFEGLPEVTFTEKDIGSNVKVVRCILIPAAHGS</sequence>
<evidence type="ECO:0000313" key="1">
    <source>
        <dbReference type="EMBL" id="SHK84451.1"/>
    </source>
</evidence>
<dbReference type="STRING" id="1121322.SAMN02745136_03493"/>
<reference evidence="1 2" key="1">
    <citation type="submission" date="2016-11" db="EMBL/GenBank/DDBJ databases">
        <authorList>
            <person name="Jaros S."/>
            <person name="Januszkiewicz K."/>
            <person name="Wedrychowicz H."/>
        </authorList>
    </citation>
    <scope>NUCLEOTIDE SEQUENCE [LARGE SCALE GENOMIC DNA]</scope>
    <source>
        <strain evidence="1 2">DSM 15929</strain>
    </source>
</reference>
<dbReference type="AlphaFoldDB" id="A0A1M6VSS5"/>
<gene>
    <name evidence="1" type="ORF">SAMN02745136_03493</name>
</gene>
<dbReference type="EMBL" id="FRAC01000018">
    <property type="protein sequence ID" value="SHK84451.1"/>
    <property type="molecule type" value="Genomic_DNA"/>
</dbReference>
<organism evidence="1 2">
    <name type="scientific">Anaerocolumna jejuensis DSM 15929</name>
    <dbReference type="NCBI Taxonomy" id="1121322"/>
    <lineage>
        <taxon>Bacteria</taxon>
        <taxon>Bacillati</taxon>
        <taxon>Bacillota</taxon>
        <taxon>Clostridia</taxon>
        <taxon>Lachnospirales</taxon>
        <taxon>Lachnospiraceae</taxon>
        <taxon>Anaerocolumna</taxon>
    </lineage>
</organism>
<name>A0A1M6VSS5_9FIRM</name>
<proteinExistence type="predicted"/>
<protein>
    <submittedName>
        <fullName evidence="1">Uncharacterized protein</fullName>
    </submittedName>
</protein>